<sequence>MGTTDSLKDIMDGLSPEARKLVAKVWQLEREHLHVKNPTLLTDEIVRAAKELAK</sequence>
<dbReference type="PATRIC" id="fig|146537.3.peg.864"/>
<accession>A0A0K8PDY8</accession>
<dbReference type="EMBL" id="DF968202">
    <property type="protein sequence ID" value="GAP46085.1"/>
    <property type="molecule type" value="Genomic_DNA"/>
</dbReference>
<dbReference type="AlphaFoldDB" id="A0A0K8PDY8"/>
<proteinExistence type="predicted"/>
<reference evidence="1" key="1">
    <citation type="journal article" date="2015" name="Genome Announc.">
        <title>Draft Genome Sequence of Thiostrepton-Producing Streptomyces azureus ATCC 14921.</title>
        <authorList>
            <person name="Sakihara K."/>
            <person name="Maeda J."/>
            <person name="Tashiro K."/>
            <person name="Fujino Y."/>
            <person name="Kuhara S."/>
            <person name="Ohshima T."/>
            <person name="Ogata S."/>
            <person name="Doi K."/>
        </authorList>
    </citation>
    <scope>NUCLEOTIDE SEQUENCE [LARGE SCALE GENOMIC DNA]</scope>
    <source>
        <strain evidence="1">ATCC14921</strain>
    </source>
</reference>
<evidence type="ECO:0000313" key="2">
    <source>
        <dbReference type="Proteomes" id="UP000053859"/>
    </source>
</evidence>
<keyword evidence="2" id="KW-1185">Reference proteome</keyword>
<name>A0A0K8PDY8_STRAJ</name>
<evidence type="ECO:0000313" key="1">
    <source>
        <dbReference type="EMBL" id="GAP46085.1"/>
    </source>
</evidence>
<dbReference type="Proteomes" id="UP000053859">
    <property type="component" value="Unassembled WGS sequence"/>
</dbReference>
<organism evidence="1 2">
    <name type="scientific">Streptomyces azureus</name>
    <dbReference type="NCBI Taxonomy" id="146537"/>
    <lineage>
        <taxon>Bacteria</taxon>
        <taxon>Bacillati</taxon>
        <taxon>Actinomycetota</taxon>
        <taxon>Actinomycetes</taxon>
        <taxon>Kitasatosporales</taxon>
        <taxon>Streptomycetaceae</taxon>
        <taxon>Streptomyces</taxon>
    </lineage>
</organism>
<dbReference type="RefSeq" id="WP_167745677.1">
    <property type="nucleotide sequence ID" value="NZ_DF968202.1"/>
</dbReference>
<protein>
    <submittedName>
        <fullName evidence="1">Uncharacterized protein</fullName>
    </submittedName>
</protein>
<gene>
    <name evidence="1" type="ORF">SAZU_0818</name>
</gene>